<dbReference type="Proteomes" id="UP001465153">
    <property type="component" value="Unassembled WGS sequence"/>
</dbReference>
<reference evidence="1 2" key="1">
    <citation type="submission" date="2024-04" db="EMBL/GenBank/DDBJ databases">
        <title>Draft genome sequence of Sessilibacter corallicola NBRC 116591.</title>
        <authorList>
            <person name="Miyakawa T."/>
            <person name="Kusuya Y."/>
            <person name="Miura T."/>
        </authorList>
    </citation>
    <scope>NUCLEOTIDE SEQUENCE [LARGE SCALE GENOMIC DNA]</scope>
    <source>
        <strain evidence="1 2">KU-00831-HH</strain>
    </source>
</reference>
<dbReference type="RefSeq" id="WP_353303684.1">
    <property type="nucleotide sequence ID" value="NZ_BAABWN010000009.1"/>
</dbReference>
<gene>
    <name evidence="1" type="ORF">NBRC116591_28390</name>
</gene>
<keyword evidence="2" id="KW-1185">Reference proteome</keyword>
<accession>A0ABQ0ABU5</accession>
<evidence type="ECO:0000313" key="2">
    <source>
        <dbReference type="Proteomes" id="UP001465153"/>
    </source>
</evidence>
<sequence>MTEKKRDITELSLDEICDIAAQAGKDAARESFNYHTQTAW</sequence>
<organism evidence="1 2">
    <name type="scientific">Sessilibacter corallicola</name>
    <dbReference type="NCBI Taxonomy" id="2904075"/>
    <lineage>
        <taxon>Bacteria</taxon>
        <taxon>Pseudomonadati</taxon>
        <taxon>Pseudomonadota</taxon>
        <taxon>Gammaproteobacteria</taxon>
        <taxon>Cellvibrionales</taxon>
        <taxon>Cellvibrionaceae</taxon>
        <taxon>Sessilibacter</taxon>
    </lineage>
</organism>
<name>A0ABQ0ABU5_9GAMM</name>
<dbReference type="EMBL" id="BAABWN010000009">
    <property type="protein sequence ID" value="GAA6169028.1"/>
    <property type="molecule type" value="Genomic_DNA"/>
</dbReference>
<proteinExistence type="predicted"/>
<evidence type="ECO:0000313" key="1">
    <source>
        <dbReference type="EMBL" id="GAA6169028.1"/>
    </source>
</evidence>
<comment type="caution">
    <text evidence="1">The sequence shown here is derived from an EMBL/GenBank/DDBJ whole genome shotgun (WGS) entry which is preliminary data.</text>
</comment>
<protein>
    <submittedName>
        <fullName evidence="1">Uncharacterized protein</fullName>
    </submittedName>
</protein>